<organism evidence="2 3">
    <name type="scientific">Photobacterium kishitanii</name>
    <dbReference type="NCBI Taxonomy" id="318456"/>
    <lineage>
        <taxon>Bacteria</taxon>
        <taxon>Pseudomonadati</taxon>
        <taxon>Pseudomonadota</taxon>
        <taxon>Gammaproteobacteria</taxon>
        <taxon>Vibrionales</taxon>
        <taxon>Vibrionaceae</taxon>
        <taxon>Photobacterium</taxon>
    </lineage>
</organism>
<accession>A0A2T3KME5</accession>
<comment type="caution">
    <text evidence="2">The sequence shown here is derived from an EMBL/GenBank/DDBJ whole genome shotgun (WGS) entry which is preliminary data.</text>
</comment>
<dbReference type="Proteomes" id="UP000241426">
    <property type="component" value="Unassembled WGS sequence"/>
</dbReference>
<dbReference type="AlphaFoldDB" id="A0A2T3KME5"/>
<gene>
    <name evidence="2" type="ORF">C9J27_02830</name>
</gene>
<evidence type="ECO:0000313" key="3">
    <source>
        <dbReference type="Proteomes" id="UP000241426"/>
    </source>
</evidence>
<reference evidence="2 3" key="1">
    <citation type="submission" date="2018-01" db="EMBL/GenBank/DDBJ databases">
        <title>Whole genome sequencing of Histamine producing bacteria.</title>
        <authorList>
            <person name="Butler K."/>
        </authorList>
    </citation>
    <scope>NUCLEOTIDE SEQUENCE [LARGE SCALE GENOMIC DNA]</scope>
    <source>
        <strain evidence="2 3">FS-7.2</strain>
    </source>
</reference>
<evidence type="ECO:0000256" key="1">
    <source>
        <dbReference type="SAM" id="MobiDB-lite"/>
    </source>
</evidence>
<feature type="compositionally biased region" description="Basic and acidic residues" evidence="1">
    <location>
        <begin position="48"/>
        <end position="68"/>
    </location>
</feature>
<evidence type="ECO:0000313" key="2">
    <source>
        <dbReference type="EMBL" id="PSV00977.1"/>
    </source>
</evidence>
<dbReference type="RefSeq" id="WP_107288705.1">
    <property type="nucleotide sequence ID" value="NZ_PYNF01000002.1"/>
</dbReference>
<feature type="region of interest" description="Disordered" evidence="1">
    <location>
        <begin position="46"/>
        <end position="68"/>
    </location>
</feature>
<dbReference type="EMBL" id="PYNF01000002">
    <property type="protein sequence ID" value="PSV00977.1"/>
    <property type="molecule type" value="Genomic_DNA"/>
</dbReference>
<sequence length="68" mass="7653">MKNTDSTNKRGNCPVPRADWAINISADDAKQEAEQMEADFVHLQGECLDEREKGSYSDNEHNRSVRGS</sequence>
<name>A0A2T3KME5_9GAMM</name>
<protein>
    <submittedName>
        <fullName evidence="2">Uncharacterized protein</fullName>
    </submittedName>
</protein>
<proteinExistence type="predicted"/>